<dbReference type="RefSeq" id="WP_109061780.1">
    <property type="nucleotide sequence ID" value="NZ_QETA01000003.1"/>
</dbReference>
<comment type="caution">
    <text evidence="1">The sequence shown here is derived from an EMBL/GenBank/DDBJ whole genome shotgun (WGS) entry which is preliminary data.</text>
</comment>
<protein>
    <submittedName>
        <fullName evidence="1">HutD-family protein</fullName>
    </submittedName>
</protein>
<dbReference type="CDD" id="cd20293">
    <property type="entry name" value="cupin_HutD_N"/>
    <property type="match status" value="1"/>
</dbReference>
<reference evidence="2" key="1">
    <citation type="submission" date="2018-05" db="EMBL/GenBank/DDBJ databases">
        <authorList>
            <person name="Li Y."/>
        </authorList>
    </citation>
    <scope>NUCLEOTIDE SEQUENCE [LARGE SCALE GENOMIC DNA]</scope>
    <source>
        <strain evidence="2">3d-2-2</strain>
    </source>
</reference>
<accession>A0A2V1JXS8</accession>
<dbReference type="InterPro" id="IPR010282">
    <property type="entry name" value="Uncharacterised_HutD/Ves"/>
</dbReference>
<name>A0A2V1JXS8_9BURK</name>
<dbReference type="SUPFAM" id="SSF51182">
    <property type="entry name" value="RmlC-like cupins"/>
    <property type="match status" value="1"/>
</dbReference>
<gene>
    <name evidence="1" type="ORF">DD235_09250</name>
</gene>
<evidence type="ECO:0000313" key="1">
    <source>
        <dbReference type="EMBL" id="PWF23167.1"/>
    </source>
</evidence>
<sequence length="194" mass="21037">MHAEHLDLATLATHPWKNGLGSTQQLAIYPCDASLEDFGWRISCAQVTHPGPFSAFPGVDRSLAVLSGDGMELYDAQKKITLRPCSSPASFPGEVPIRASLVGSKITDFNLMTRRGLFSHTLQHRHLAGQEQIAPLADNLLIWCNTGTLDYNTMDGSLSGSLRTDQGLLVTNLATPLKLRATHACLYIAEIHAS</sequence>
<dbReference type="Gene3D" id="2.60.120.10">
    <property type="entry name" value="Jelly Rolls"/>
    <property type="match status" value="1"/>
</dbReference>
<evidence type="ECO:0000313" key="2">
    <source>
        <dbReference type="Proteomes" id="UP000245212"/>
    </source>
</evidence>
<dbReference type="PANTHER" id="PTHR37943:SF1">
    <property type="entry name" value="PROTEIN VES"/>
    <property type="match status" value="1"/>
</dbReference>
<proteinExistence type="predicted"/>
<dbReference type="AlphaFoldDB" id="A0A2V1JXS8"/>
<dbReference type="Pfam" id="PF05962">
    <property type="entry name" value="HutD"/>
    <property type="match status" value="1"/>
</dbReference>
<keyword evidence="2" id="KW-1185">Reference proteome</keyword>
<dbReference type="InterPro" id="IPR011051">
    <property type="entry name" value="RmlC_Cupin_sf"/>
</dbReference>
<dbReference type="EMBL" id="QETA01000003">
    <property type="protein sequence ID" value="PWF23167.1"/>
    <property type="molecule type" value="Genomic_DNA"/>
</dbReference>
<dbReference type="PANTHER" id="PTHR37943">
    <property type="entry name" value="PROTEIN VES"/>
    <property type="match status" value="1"/>
</dbReference>
<organism evidence="1 2">
    <name type="scientific">Corticimicrobacter populi</name>
    <dbReference type="NCBI Taxonomy" id="2175229"/>
    <lineage>
        <taxon>Bacteria</taxon>
        <taxon>Pseudomonadati</taxon>
        <taxon>Pseudomonadota</taxon>
        <taxon>Betaproteobacteria</taxon>
        <taxon>Burkholderiales</taxon>
        <taxon>Alcaligenaceae</taxon>
        <taxon>Corticimicrobacter</taxon>
    </lineage>
</organism>
<dbReference type="InterPro" id="IPR014710">
    <property type="entry name" value="RmlC-like_jellyroll"/>
</dbReference>
<dbReference type="Proteomes" id="UP000245212">
    <property type="component" value="Unassembled WGS sequence"/>
</dbReference>